<evidence type="ECO:0000313" key="4">
    <source>
        <dbReference type="Proteomes" id="UP000286931"/>
    </source>
</evidence>
<dbReference type="AlphaFoldDB" id="A0A401YXL9"/>
<proteinExistence type="predicted"/>
<evidence type="ECO:0000259" key="2">
    <source>
        <dbReference type="Pfam" id="PF18165"/>
    </source>
</evidence>
<dbReference type="InterPro" id="IPR040556">
    <property type="entry name" value="pP_pnuc_1"/>
</dbReference>
<dbReference type="Proteomes" id="UP000286931">
    <property type="component" value="Unassembled WGS sequence"/>
</dbReference>
<accession>A0A401YXL9</accession>
<feature type="region of interest" description="Disordered" evidence="1">
    <location>
        <begin position="1"/>
        <end position="27"/>
    </location>
</feature>
<gene>
    <name evidence="3" type="ORF">EHYA_06979</name>
</gene>
<organism evidence="3 4">
    <name type="scientific">Embleya hyalina</name>
    <dbReference type="NCBI Taxonomy" id="516124"/>
    <lineage>
        <taxon>Bacteria</taxon>
        <taxon>Bacillati</taxon>
        <taxon>Actinomycetota</taxon>
        <taxon>Actinomycetes</taxon>
        <taxon>Kitasatosporales</taxon>
        <taxon>Streptomycetaceae</taxon>
        <taxon>Embleya</taxon>
    </lineage>
</organism>
<dbReference type="Pfam" id="PF18165">
    <property type="entry name" value="pP_pnuc_1"/>
    <property type="match status" value="1"/>
</dbReference>
<feature type="domain" description="Predicted pPIWI-associating nuclease" evidence="2">
    <location>
        <begin position="359"/>
        <end position="471"/>
    </location>
</feature>
<evidence type="ECO:0000313" key="3">
    <source>
        <dbReference type="EMBL" id="GCD99265.1"/>
    </source>
</evidence>
<comment type="caution">
    <text evidence="3">The sequence shown here is derived from an EMBL/GenBank/DDBJ whole genome shotgun (WGS) entry which is preliminary data.</text>
</comment>
<protein>
    <recommendedName>
        <fullName evidence="2">Predicted pPIWI-associating nuclease domain-containing protein</fullName>
    </recommendedName>
</protein>
<name>A0A401YXL9_9ACTN</name>
<keyword evidence="4" id="KW-1185">Reference proteome</keyword>
<reference evidence="3 4" key="1">
    <citation type="submission" date="2018-12" db="EMBL/GenBank/DDBJ databases">
        <title>Draft genome sequence of Embleya hyalina NBRC 13850T.</title>
        <authorList>
            <person name="Komaki H."/>
            <person name="Hosoyama A."/>
            <person name="Kimura A."/>
            <person name="Ichikawa N."/>
            <person name="Tamura T."/>
        </authorList>
    </citation>
    <scope>NUCLEOTIDE SEQUENCE [LARGE SCALE GENOMIC DNA]</scope>
    <source>
        <strain evidence="3 4">NBRC 13850</strain>
    </source>
</reference>
<sequence length="491" mass="51854">MSGRGIVSGEDEPPEPTGRSSKAVREARRAAARASGVSEVTRSATAMSAPWAAFAVSEAVRTANAGIAERILGGTAPADLVGLGILAKSPVAESVALGGLEMIARSVARDSLAFGGLLAVRESSDLKSVAFGGLTAVARSVATGSTALGGLGAIAAAARTQANSGPGAGPRSVFDSLIARNLRYVDQADLPIGRADLFSVTARMVQDVVGFGALSSWRSSLDADNRIRTASGRPGFGPDLGRVSRHQVDLLDWVVETDPGPRLLGATSGRPILTWQRVVTDALDSPTRPAWDAMTLAGRTNLTLTGTDLLTAEDLDGDLADEAAEHVEQETLQPWQQARLDATDELYTALGDLDRTVPELLDGAWHTIRNQGPAAAVTIANCVVEAMDRSLRAAAPDDQVHPWHARNRRPSAEITKDGRPTRALRVNYVMRGFKGEAELVRAQIDALVTMTTRISNHGQKLKHASQGDITTARTLVCTVESLLMSLFLERL</sequence>
<evidence type="ECO:0000256" key="1">
    <source>
        <dbReference type="SAM" id="MobiDB-lite"/>
    </source>
</evidence>
<dbReference type="EMBL" id="BIFH01000031">
    <property type="protein sequence ID" value="GCD99265.1"/>
    <property type="molecule type" value="Genomic_DNA"/>
</dbReference>